<proteinExistence type="predicted"/>
<dbReference type="KEGG" id="brm:Bmur_1491"/>
<dbReference type="HOGENOM" id="CLU_1913058_0_0_12"/>
<sequence length="132" mass="15244">MKKLLIILLGVIVISNVALAVYTSSYPVYTIKYDTSIERIKKDIVNGISIAKQKNISDFCIKIELMSMTITEDNGLPSITKKDITDITKNLILYTISKLEELYEPYNNSYVIYEIYYDPYKLILQLGWMGKR</sequence>
<accession>D5UA55</accession>
<protein>
    <submittedName>
        <fullName evidence="1">Uncharacterized protein</fullName>
    </submittedName>
</protein>
<dbReference type="AlphaFoldDB" id="D5UA55"/>
<reference evidence="1 2" key="1">
    <citation type="journal article" date="2010" name="Stand. Genomic Sci.">
        <title>Complete genome sequence of Brachyspira murdochii type strain (56-150).</title>
        <authorList>
            <person name="Pati A."/>
            <person name="Sikorski J."/>
            <person name="Gronow S."/>
            <person name="Munk C."/>
            <person name="Lapidus A."/>
            <person name="Copeland A."/>
            <person name="Glavina Del Tio T."/>
            <person name="Nolan M."/>
            <person name="Lucas S."/>
            <person name="Chen F."/>
            <person name="Tice H."/>
            <person name="Cheng J.F."/>
            <person name="Han C."/>
            <person name="Detter J.C."/>
            <person name="Bruce D."/>
            <person name="Tapia R."/>
            <person name="Goodwin L."/>
            <person name="Pitluck S."/>
            <person name="Liolios K."/>
            <person name="Ivanova N."/>
            <person name="Mavromatis K."/>
            <person name="Mikhailova N."/>
            <person name="Chen A."/>
            <person name="Palaniappan K."/>
            <person name="Land M."/>
            <person name="Hauser L."/>
            <person name="Chang Y.J."/>
            <person name="Jeffries C.D."/>
            <person name="Spring S."/>
            <person name="Rohde M."/>
            <person name="Goker M."/>
            <person name="Bristow J."/>
            <person name="Eisen J.A."/>
            <person name="Markowitz V."/>
            <person name="Hugenholtz P."/>
            <person name="Kyrpides N.C."/>
            <person name="Klenk H.P."/>
        </authorList>
    </citation>
    <scope>NUCLEOTIDE SEQUENCE [LARGE SCALE GENOMIC DNA]</scope>
    <source>
        <strain evidence="2">ATCC 51284 / DSM 12563 / 56-150</strain>
    </source>
</reference>
<dbReference type="STRING" id="526224.Bmur_1491"/>
<dbReference type="RefSeq" id="WP_013113995.1">
    <property type="nucleotide sequence ID" value="NC_014150.1"/>
</dbReference>
<evidence type="ECO:0000313" key="1">
    <source>
        <dbReference type="EMBL" id="ADG71578.1"/>
    </source>
</evidence>
<evidence type="ECO:0000313" key="2">
    <source>
        <dbReference type="Proteomes" id="UP000001915"/>
    </source>
</evidence>
<dbReference type="Proteomes" id="UP000001915">
    <property type="component" value="Chromosome"/>
</dbReference>
<organism evidence="1 2">
    <name type="scientific">Brachyspira murdochii (strain ATCC 51284 / DSM 12563 / 56-150)</name>
    <name type="common">Serpulina murdochii</name>
    <dbReference type="NCBI Taxonomy" id="526224"/>
    <lineage>
        <taxon>Bacteria</taxon>
        <taxon>Pseudomonadati</taxon>
        <taxon>Spirochaetota</taxon>
        <taxon>Spirochaetia</taxon>
        <taxon>Brachyspirales</taxon>
        <taxon>Brachyspiraceae</taxon>
        <taxon>Brachyspira</taxon>
    </lineage>
</organism>
<dbReference type="EMBL" id="CP001959">
    <property type="protein sequence ID" value="ADG71578.1"/>
    <property type="molecule type" value="Genomic_DNA"/>
</dbReference>
<gene>
    <name evidence="1" type="ordered locus">Bmur_1491</name>
</gene>
<name>D5UA55_BRAM5</name>